<dbReference type="Pfam" id="PF13864">
    <property type="entry name" value="Enkurin"/>
    <property type="match status" value="1"/>
</dbReference>
<evidence type="ECO:0000256" key="4">
    <source>
        <dbReference type="ARBA" id="ARBA00023212"/>
    </source>
</evidence>
<feature type="domain" description="Enkurin" evidence="7">
    <location>
        <begin position="350"/>
        <end position="442"/>
    </location>
</feature>
<dbReference type="PANTHER" id="PTHR21490">
    <property type="entry name" value="ENKURIN-RELATED"/>
    <property type="match status" value="1"/>
</dbReference>
<keyword evidence="5" id="KW-0966">Cell projection</keyword>
<feature type="region of interest" description="Disordered" evidence="6">
    <location>
        <begin position="171"/>
        <end position="196"/>
    </location>
</feature>
<dbReference type="EMBL" id="GEEE01023566">
    <property type="protein sequence ID" value="JAP39659.1"/>
    <property type="molecule type" value="Transcribed_RNA"/>
</dbReference>
<dbReference type="GO" id="GO:0005929">
    <property type="term" value="C:cilium"/>
    <property type="evidence" value="ECO:0007669"/>
    <property type="project" value="UniProtKB-SubCell"/>
</dbReference>
<dbReference type="AlphaFoldDB" id="A0A0X3NI72"/>
<protein>
    <recommendedName>
        <fullName evidence="7">Enkurin domain-containing protein</fullName>
    </recommendedName>
</protein>
<dbReference type="GO" id="GO:0005881">
    <property type="term" value="C:cytoplasmic microtubule"/>
    <property type="evidence" value="ECO:0007669"/>
    <property type="project" value="TreeGrafter"/>
</dbReference>
<feature type="compositionally biased region" description="Low complexity" evidence="6">
    <location>
        <begin position="183"/>
        <end position="196"/>
    </location>
</feature>
<dbReference type="PROSITE" id="PS51665">
    <property type="entry name" value="ENKURIN"/>
    <property type="match status" value="1"/>
</dbReference>
<evidence type="ECO:0000313" key="8">
    <source>
        <dbReference type="EMBL" id="JAP39659.1"/>
    </source>
</evidence>
<dbReference type="InterPro" id="IPR027012">
    <property type="entry name" value="Enkurin_dom"/>
</dbReference>
<proteinExistence type="predicted"/>
<name>A0A0X3NI72_SCHSO</name>
<dbReference type="PANTHER" id="PTHR21490:SF2">
    <property type="entry name" value="ENKURIN DOMAIN-CONTAINING PROTEIN 1"/>
    <property type="match status" value="1"/>
</dbReference>
<evidence type="ECO:0000259" key="7">
    <source>
        <dbReference type="PROSITE" id="PS51665"/>
    </source>
</evidence>
<dbReference type="InterPro" id="IPR052102">
    <property type="entry name" value="Enkurin_domain-protein"/>
</dbReference>
<accession>A0A0X3NI72</accession>
<reference evidence="8" key="1">
    <citation type="submission" date="2016-01" db="EMBL/GenBank/DDBJ databases">
        <title>Reference transcriptome for the parasite Schistocephalus solidus: insights into the molecular evolution of parasitism.</title>
        <authorList>
            <person name="Hebert F.O."/>
            <person name="Grambauer S."/>
            <person name="Barber I."/>
            <person name="Landry C.R."/>
            <person name="Aubin-Horth N."/>
        </authorList>
    </citation>
    <scope>NUCLEOTIDE SEQUENCE</scope>
</reference>
<sequence length="444" mass="49844">MVCYANTCLHVAMVQQVSTSLKPNPSLCGDGLPIVLARRGSSDSLFNTDVLQWQNYPCRGSVDYVQAMAAEKQRAKPKNYIRENIRRLRETQTANTRHTSSVRGSHFQDAGQDFQTNARMHLLNQYFDGMPAKSEKSILGNCGDRKNDTPRVEHRDAGVGTTICKPEILTSSVRPPLDSDPNEVTSTETQTVEQPTQALESAVRSKQPAYNEHSTGVSPLPLSSRRIVRTPSVRRPKTTELPKKSPTFLRAHEKTALVDDVLLSLSAVPIKPIPKVPRPEKLTVPRANSARDVRLIRRSVNFVRANANAMSYSPTRRAVSHESLVISRGSDNYSAVNRRLPLGKVPAYIVRRKREAELAKQEKLSQIANAVPDGCRLMSEDERLDTLKLLQDAHAEVVEELGRLPIRMDTVRVRRRRSDLESKLTELESTISIFKKPKVYVWLD</sequence>
<organism evidence="8">
    <name type="scientific">Schistocephalus solidus</name>
    <name type="common">Tapeworm</name>
    <dbReference type="NCBI Taxonomy" id="70667"/>
    <lineage>
        <taxon>Eukaryota</taxon>
        <taxon>Metazoa</taxon>
        <taxon>Spiralia</taxon>
        <taxon>Lophotrochozoa</taxon>
        <taxon>Platyhelminthes</taxon>
        <taxon>Cestoda</taxon>
        <taxon>Eucestoda</taxon>
        <taxon>Diphyllobothriidea</taxon>
        <taxon>Diphyllobothriidae</taxon>
        <taxon>Schistocephalus</taxon>
    </lineage>
</organism>
<keyword evidence="4" id="KW-0206">Cytoskeleton</keyword>
<comment type="subcellular location">
    <subcellularLocation>
        <location evidence="1">Cell projection</location>
        <location evidence="1">Cilium</location>
    </subcellularLocation>
    <subcellularLocation>
        <location evidence="2">Cytoplasm</location>
        <location evidence="2">Cytoskeleton</location>
    </subcellularLocation>
</comment>
<evidence type="ECO:0000256" key="1">
    <source>
        <dbReference type="ARBA" id="ARBA00004138"/>
    </source>
</evidence>
<evidence type="ECO:0000256" key="3">
    <source>
        <dbReference type="ARBA" id="ARBA00022490"/>
    </source>
</evidence>
<evidence type="ECO:0000256" key="5">
    <source>
        <dbReference type="ARBA" id="ARBA00023273"/>
    </source>
</evidence>
<evidence type="ECO:0000256" key="6">
    <source>
        <dbReference type="SAM" id="MobiDB-lite"/>
    </source>
</evidence>
<keyword evidence="3" id="KW-0963">Cytoplasm</keyword>
<evidence type="ECO:0000256" key="2">
    <source>
        <dbReference type="ARBA" id="ARBA00004245"/>
    </source>
</evidence>
<gene>
    <name evidence="8" type="ORF">TR123404</name>
</gene>